<dbReference type="InterPro" id="IPR001972">
    <property type="entry name" value="Stomatin_HflK_fam"/>
</dbReference>
<dbReference type="PANTHER" id="PTHR43327:SF10">
    <property type="entry name" value="STOMATIN-LIKE PROTEIN 2, MITOCHONDRIAL"/>
    <property type="match status" value="1"/>
</dbReference>
<dbReference type="Pfam" id="PF01145">
    <property type="entry name" value="Band_7"/>
    <property type="match status" value="1"/>
</dbReference>
<evidence type="ECO:0000313" key="8">
    <source>
        <dbReference type="Proteomes" id="UP000015354"/>
    </source>
</evidence>
<feature type="domain" description="Band 7" evidence="6">
    <location>
        <begin position="120"/>
        <end position="278"/>
    </location>
</feature>
<dbReference type="FunFam" id="3.30.479.30:FF:000004">
    <property type="entry name" value="Putative membrane protease family, stomatin"/>
    <property type="match status" value="1"/>
</dbReference>
<dbReference type="InterPro" id="IPR001107">
    <property type="entry name" value="Band_7"/>
</dbReference>
<gene>
    <name evidence="7" type="ORF">STCU_01447</name>
</gene>
<dbReference type="GO" id="GO:0005886">
    <property type="term" value="C:plasma membrane"/>
    <property type="evidence" value="ECO:0007669"/>
    <property type="project" value="UniProtKB-ARBA"/>
</dbReference>
<dbReference type="GO" id="GO:0005739">
    <property type="term" value="C:mitochondrion"/>
    <property type="evidence" value="ECO:0007669"/>
    <property type="project" value="UniProtKB-SubCell"/>
</dbReference>
<reference evidence="7 8" key="1">
    <citation type="journal article" date="2013" name="PLoS ONE">
        <title>Predicting the Proteins of Angomonas deanei, Strigomonas culicis and Their Respective Endosymbionts Reveals New Aspects of the Trypanosomatidae Family.</title>
        <authorList>
            <person name="Motta M.C."/>
            <person name="Martins A.C."/>
            <person name="de Souza S.S."/>
            <person name="Catta-Preta C.M."/>
            <person name="Silva R."/>
            <person name="Klein C.C."/>
            <person name="de Almeida L.G."/>
            <person name="de Lima Cunha O."/>
            <person name="Ciapina L.P."/>
            <person name="Brocchi M."/>
            <person name="Colabardini A.C."/>
            <person name="de Araujo Lima B."/>
            <person name="Machado C.R."/>
            <person name="de Almeida Soares C.M."/>
            <person name="Probst C.M."/>
            <person name="de Menezes C.B."/>
            <person name="Thompson C.E."/>
            <person name="Bartholomeu D.C."/>
            <person name="Gradia D.F."/>
            <person name="Pavoni D.P."/>
            <person name="Grisard E.C."/>
            <person name="Fantinatti-Garboggini F."/>
            <person name="Marchini F.K."/>
            <person name="Rodrigues-Luiz G.F."/>
            <person name="Wagner G."/>
            <person name="Goldman G.H."/>
            <person name="Fietto J.L."/>
            <person name="Elias M.C."/>
            <person name="Goldman M.H."/>
            <person name="Sagot M.F."/>
            <person name="Pereira M."/>
            <person name="Stoco P.H."/>
            <person name="de Mendonca-Neto R.P."/>
            <person name="Teixeira S.M."/>
            <person name="Maciel T.E."/>
            <person name="de Oliveira Mendes T.A."/>
            <person name="Urmenyi T.P."/>
            <person name="de Souza W."/>
            <person name="Schenkman S."/>
            <person name="de Vasconcelos A.T."/>
        </authorList>
    </citation>
    <scope>NUCLEOTIDE SEQUENCE [LARGE SCALE GENOMIC DNA]</scope>
</reference>
<evidence type="ECO:0000256" key="3">
    <source>
        <dbReference type="ARBA" id="ARBA00023128"/>
    </source>
</evidence>
<dbReference type="Pfam" id="PF16200">
    <property type="entry name" value="Band_7_C"/>
    <property type="match status" value="1"/>
</dbReference>
<dbReference type="EMBL" id="ATMH01001447">
    <property type="protein sequence ID" value="EPY34655.1"/>
    <property type="molecule type" value="Genomic_DNA"/>
</dbReference>
<keyword evidence="8" id="KW-1185">Reference proteome</keyword>
<sequence>MLSAYVHQYKWYFRSPLLNIHYIPLLIINLFHPSSFFSFFFVLVTEKKKYRQRAIQMMKRAFVCLQAYGNQGMPFGMANTAASGAALNDNTSPSKSVQLRSTHRSPLDPSTFVEARPRNSVFNIVPQGHEYVVERLGRYHRTLDSGWWVVIPFVDKIRYNYNIKEQGIEIPNQSAITSDNVVVEIDGVLFLKIVDSQKASYNIENPIWNLMNLAQTTMRSEIGRMTLDNLFNERANLNRNIVEVLRKEASEWGIECKRYEIRDIVVSELVRRSMDLQAEAERIKRKVILESEGDAVAEVNHAKGLRSAQEIAADAQKYTVLRDAEAQAEAIRMKSKAIADNIAIVAEQMKKTDKSNEAVSLRVAELYLEKFGQLAKETNTVVLSQPVSDPATFSTQALSVFNAVATSAAKGGSLPIPGK</sequence>
<keyword evidence="3" id="KW-0496">Mitochondrion</keyword>
<evidence type="ECO:0000256" key="5">
    <source>
        <dbReference type="SAM" id="Phobius"/>
    </source>
</evidence>
<keyword evidence="5" id="KW-0472">Membrane</keyword>
<evidence type="ECO:0000313" key="7">
    <source>
        <dbReference type="EMBL" id="EPY34655.1"/>
    </source>
</evidence>
<dbReference type="InterPro" id="IPR036013">
    <property type="entry name" value="Band_7/SPFH_dom_sf"/>
</dbReference>
<feature type="transmembrane region" description="Helical" evidence="5">
    <location>
        <begin position="20"/>
        <end position="44"/>
    </location>
</feature>
<dbReference type="GO" id="GO:0007005">
    <property type="term" value="P:mitochondrion organization"/>
    <property type="evidence" value="ECO:0007669"/>
    <property type="project" value="TreeGrafter"/>
</dbReference>
<dbReference type="CDD" id="cd08829">
    <property type="entry name" value="SPFH_paraslipin"/>
    <property type="match status" value="1"/>
</dbReference>
<keyword evidence="5" id="KW-0812">Transmembrane</keyword>
<dbReference type="PRINTS" id="PR00721">
    <property type="entry name" value="STOMATIN"/>
</dbReference>
<protein>
    <submittedName>
        <fullName evidence="7">Stomatin-like protein</fullName>
    </submittedName>
</protein>
<keyword evidence="4" id="KW-0175">Coiled coil</keyword>
<dbReference type="SUPFAM" id="SSF117892">
    <property type="entry name" value="Band 7/SPFH domain"/>
    <property type="match status" value="1"/>
</dbReference>
<dbReference type="Proteomes" id="UP000015354">
    <property type="component" value="Unassembled WGS sequence"/>
</dbReference>
<dbReference type="Gene3D" id="3.30.479.30">
    <property type="entry name" value="Band 7 domain"/>
    <property type="match status" value="1"/>
</dbReference>
<name>S9WG03_9TRYP</name>
<dbReference type="InterPro" id="IPR050710">
    <property type="entry name" value="Band7/mec-2_domain"/>
</dbReference>
<evidence type="ECO:0000256" key="2">
    <source>
        <dbReference type="ARBA" id="ARBA00008164"/>
    </source>
</evidence>
<dbReference type="GO" id="GO:0098552">
    <property type="term" value="C:side of membrane"/>
    <property type="evidence" value="ECO:0007669"/>
    <property type="project" value="UniProtKB-ARBA"/>
</dbReference>
<dbReference type="OrthoDB" id="434619at2759"/>
<feature type="coiled-coil region" evidence="4">
    <location>
        <begin position="227"/>
        <end position="286"/>
    </location>
</feature>
<organism evidence="7 8">
    <name type="scientific">Strigomonas culicis</name>
    <dbReference type="NCBI Taxonomy" id="28005"/>
    <lineage>
        <taxon>Eukaryota</taxon>
        <taxon>Discoba</taxon>
        <taxon>Euglenozoa</taxon>
        <taxon>Kinetoplastea</taxon>
        <taxon>Metakinetoplastina</taxon>
        <taxon>Trypanosomatida</taxon>
        <taxon>Trypanosomatidae</taxon>
        <taxon>Strigomonadinae</taxon>
        <taxon>Strigomonas</taxon>
    </lineage>
</organism>
<dbReference type="InterPro" id="IPR032435">
    <property type="entry name" value="STML2-like_C"/>
</dbReference>
<keyword evidence="5" id="KW-1133">Transmembrane helix</keyword>
<comment type="caution">
    <text evidence="7">The sequence shown here is derived from an EMBL/GenBank/DDBJ whole genome shotgun (WGS) entry which is preliminary data.</text>
</comment>
<dbReference type="AlphaFoldDB" id="S9WG03"/>
<comment type="similarity">
    <text evidence="2">Belongs to the band 7/mec-2 family.</text>
</comment>
<dbReference type="PANTHER" id="PTHR43327">
    <property type="entry name" value="STOMATIN-LIKE PROTEIN 2, MITOCHONDRIAL"/>
    <property type="match status" value="1"/>
</dbReference>
<evidence type="ECO:0000256" key="1">
    <source>
        <dbReference type="ARBA" id="ARBA00004173"/>
    </source>
</evidence>
<proteinExistence type="inferred from homology"/>
<evidence type="ECO:0000256" key="4">
    <source>
        <dbReference type="SAM" id="Coils"/>
    </source>
</evidence>
<evidence type="ECO:0000259" key="6">
    <source>
        <dbReference type="SMART" id="SM00244"/>
    </source>
</evidence>
<comment type="subcellular location">
    <subcellularLocation>
        <location evidence="1">Mitochondrion</location>
    </subcellularLocation>
</comment>
<accession>S9WG03</accession>
<dbReference type="SMART" id="SM00244">
    <property type="entry name" value="PHB"/>
    <property type="match status" value="1"/>
</dbReference>